<evidence type="ECO:0000256" key="1">
    <source>
        <dbReference type="ARBA" id="ARBA00001933"/>
    </source>
</evidence>
<dbReference type="GO" id="GO:0019346">
    <property type="term" value="P:transsulfuration"/>
    <property type="evidence" value="ECO:0007669"/>
    <property type="project" value="InterPro"/>
</dbReference>
<dbReference type="InterPro" id="IPR015421">
    <property type="entry name" value="PyrdxlP-dep_Trfase_major"/>
</dbReference>
<name>A0A3N4MFE2_9BACT</name>
<keyword evidence="7" id="KW-1185">Reference proteome</keyword>
<dbReference type="GO" id="GO:0030170">
    <property type="term" value="F:pyridoxal phosphate binding"/>
    <property type="evidence" value="ECO:0007669"/>
    <property type="project" value="InterPro"/>
</dbReference>
<dbReference type="RefSeq" id="WP_120517293.1">
    <property type="nucleotide sequence ID" value="NZ_QXZY01000008.1"/>
</dbReference>
<evidence type="ECO:0000313" key="6">
    <source>
        <dbReference type="EMBL" id="RPD40387.1"/>
    </source>
</evidence>
<evidence type="ECO:0000256" key="3">
    <source>
        <dbReference type="ARBA" id="ARBA00022898"/>
    </source>
</evidence>
<sequence>MKLGTKLIHAGVEPDPSTGAIMTPIFQTSTYVQAAPGDHKGYEYARTQNPTRDALQKALAAIENGTHGICFGSGLAATDAVLKLLAPGDEVVASSDLYGGTFRIFTKVFAKYGINFHFTDLSDAEALRPHLNARTKMIWIETPTNPMLNIIDIAAVAAIVKGKNILLAVDNTFASPYLQNPLDLGADIVVHSATKYLGGHSDVVHGAVIVKEETLAQQLYFLQNSCGAVPGPQDCFLVLRGLKTLHVRMQRHCENGETVARFLRQHPKVDKVYWCGFEDHPNHAIARKQMRGFGGMISFTLKDDSMDAALKVLSGTKLFSLAESLGGVESLIGHPASMTHASIPREDRLKNGLTDSLIRLSVGIEDASDLTEDLKKAIG</sequence>
<comment type="caution">
    <text evidence="6">The sequence shown here is derived from an EMBL/GenBank/DDBJ whole genome shotgun (WGS) entry which is preliminary data.</text>
</comment>
<reference evidence="7" key="1">
    <citation type="submission" date="2018-11" db="EMBL/GenBank/DDBJ databases">
        <title>Chitinophaga lutea sp.nov., isolate from arsenic contaminated soil.</title>
        <authorList>
            <person name="Zong Y."/>
        </authorList>
    </citation>
    <scope>NUCLEOTIDE SEQUENCE [LARGE SCALE GENOMIC DNA]</scope>
    <source>
        <strain evidence="7">YLT18</strain>
    </source>
</reference>
<dbReference type="InterPro" id="IPR000277">
    <property type="entry name" value="Cys/Met-Metab_PyrdxlP-dep_enz"/>
</dbReference>
<proteinExistence type="inferred from homology"/>
<dbReference type="PROSITE" id="PS00868">
    <property type="entry name" value="CYS_MET_METAB_PP"/>
    <property type="match status" value="1"/>
</dbReference>
<gene>
    <name evidence="6" type="ORF">EG028_13845</name>
</gene>
<accession>A0A3N4MFE2</accession>
<dbReference type="InterPro" id="IPR015424">
    <property type="entry name" value="PyrdxlP-dep_Trfase"/>
</dbReference>
<dbReference type="NCBIfam" id="NF005871">
    <property type="entry name" value="PRK07811.1"/>
    <property type="match status" value="1"/>
</dbReference>
<dbReference type="SUPFAM" id="SSF53383">
    <property type="entry name" value="PLP-dependent transferases"/>
    <property type="match status" value="1"/>
</dbReference>
<protein>
    <submittedName>
        <fullName evidence="6">Cystathionine gamma-synthase</fullName>
        <ecNumber evidence="6">2.5.1.48</ecNumber>
    </submittedName>
</protein>
<dbReference type="Gene3D" id="3.40.640.10">
    <property type="entry name" value="Type I PLP-dependent aspartate aminotransferase-like (Major domain)"/>
    <property type="match status" value="1"/>
</dbReference>
<dbReference type="GO" id="GO:0003962">
    <property type="term" value="F:cystathionine gamma-synthase activity"/>
    <property type="evidence" value="ECO:0007669"/>
    <property type="project" value="UniProtKB-EC"/>
</dbReference>
<dbReference type="GO" id="GO:0004123">
    <property type="term" value="F:cystathionine gamma-lyase activity"/>
    <property type="evidence" value="ECO:0007669"/>
    <property type="project" value="TreeGrafter"/>
</dbReference>
<dbReference type="GO" id="GO:0005737">
    <property type="term" value="C:cytoplasm"/>
    <property type="evidence" value="ECO:0007669"/>
    <property type="project" value="TreeGrafter"/>
</dbReference>
<keyword evidence="3 4" id="KW-0663">Pyridoxal phosphate</keyword>
<dbReference type="Gene3D" id="3.90.1150.10">
    <property type="entry name" value="Aspartate Aminotransferase, domain 1"/>
    <property type="match status" value="1"/>
</dbReference>
<evidence type="ECO:0000256" key="4">
    <source>
        <dbReference type="PIRSR" id="PIRSR001434-2"/>
    </source>
</evidence>
<comment type="cofactor">
    <cofactor evidence="1 5">
        <name>pyridoxal 5'-phosphate</name>
        <dbReference type="ChEBI" id="CHEBI:597326"/>
    </cofactor>
</comment>
<dbReference type="PANTHER" id="PTHR11808:SF15">
    <property type="entry name" value="CYSTATHIONINE GAMMA-LYASE"/>
    <property type="match status" value="1"/>
</dbReference>
<dbReference type="GO" id="GO:0019343">
    <property type="term" value="P:cysteine biosynthetic process via cystathionine"/>
    <property type="evidence" value="ECO:0007669"/>
    <property type="project" value="TreeGrafter"/>
</dbReference>
<evidence type="ECO:0000256" key="5">
    <source>
        <dbReference type="RuleBase" id="RU362118"/>
    </source>
</evidence>
<feature type="modified residue" description="N6-(pyridoxal phosphate)lysine" evidence="4">
    <location>
        <position position="195"/>
    </location>
</feature>
<organism evidence="6 7">
    <name type="scientific">Chitinophaga barathri</name>
    <dbReference type="NCBI Taxonomy" id="1647451"/>
    <lineage>
        <taxon>Bacteria</taxon>
        <taxon>Pseudomonadati</taxon>
        <taxon>Bacteroidota</taxon>
        <taxon>Chitinophagia</taxon>
        <taxon>Chitinophagales</taxon>
        <taxon>Chitinophagaceae</taxon>
        <taxon>Chitinophaga</taxon>
    </lineage>
</organism>
<comment type="similarity">
    <text evidence="2 5">Belongs to the trans-sulfuration enzymes family.</text>
</comment>
<dbReference type="FunFam" id="3.40.640.10:FF:000009">
    <property type="entry name" value="Cystathionine gamma-synthase homolog"/>
    <property type="match status" value="1"/>
</dbReference>
<dbReference type="InterPro" id="IPR054542">
    <property type="entry name" value="Cys_met_metab_PP"/>
</dbReference>
<dbReference type="InterPro" id="IPR015422">
    <property type="entry name" value="PyrdxlP-dep_Trfase_small"/>
</dbReference>
<dbReference type="PANTHER" id="PTHR11808">
    <property type="entry name" value="TRANS-SULFURATION ENZYME FAMILY MEMBER"/>
    <property type="match status" value="1"/>
</dbReference>
<dbReference type="Proteomes" id="UP000279089">
    <property type="component" value="Unassembled WGS sequence"/>
</dbReference>
<dbReference type="CDD" id="cd00614">
    <property type="entry name" value="CGS_like"/>
    <property type="match status" value="1"/>
</dbReference>
<dbReference type="EMBL" id="RMBX01000007">
    <property type="protein sequence ID" value="RPD40387.1"/>
    <property type="molecule type" value="Genomic_DNA"/>
</dbReference>
<dbReference type="OrthoDB" id="9803729at2"/>
<dbReference type="Pfam" id="PF01053">
    <property type="entry name" value="Cys_Met_Meta_PP"/>
    <property type="match status" value="1"/>
</dbReference>
<dbReference type="PIRSF" id="PIRSF001434">
    <property type="entry name" value="CGS"/>
    <property type="match status" value="1"/>
</dbReference>
<evidence type="ECO:0000256" key="2">
    <source>
        <dbReference type="ARBA" id="ARBA00009077"/>
    </source>
</evidence>
<dbReference type="EC" id="2.5.1.48" evidence="6"/>
<dbReference type="FunFam" id="3.90.1150.10:FF:000008">
    <property type="entry name" value="Cystathionine gamma-synthase"/>
    <property type="match status" value="1"/>
</dbReference>
<keyword evidence="6" id="KW-0808">Transferase</keyword>
<evidence type="ECO:0000313" key="7">
    <source>
        <dbReference type="Proteomes" id="UP000279089"/>
    </source>
</evidence>
<dbReference type="AlphaFoldDB" id="A0A3N4MFE2"/>